<dbReference type="EMBL" id="BOQN01000116">
    <property type="protein sequence ID" value="GIM96320.1"/>
    <property type="molecule type" value="Genomic_DNA"/>
</dbReference>
<comment type="caution">
    <text evidence="1">The sequence shown here is derived from an EMBL/GenBank/DDBJ whole genome shotgun (WGS) entry which is preliminary data.</text>
</comment>
<organism evidence="1 2">
    <name type="scientific">Paractinoplanes toevensis</name>
    <dbReference type="NCBI Taxonomy" id="571911"/>
    <lineage>
        <taxon>Bacteria</taxon>
        <taxon>Bacillati</taxon>
        <taxon>Actinomycetota</taxon>
        <taxon>Actinomycetes</taxon>
        <taxon>Micromonosporales</taxon>
        <taxon>Micromonosporaceae</taxon>
        <taxon>Paractinoplanes</taxon>
    </lineage>
</organism>
<sequence length="279" mass="29301">MIFTGLFDDAALFPPGDAPMETAVPAHRSLRSRFADLVGPFVIPASRLPQLFPYAVEQSPIDLSVIVAADEAGCTLRTLDRPGVRLAAVEIPVVTTAPDARDTVKILDDVLPPDVPAFVEIGWDTRHVLDVLAGTRYRAKLRTGGLRADLFPTAVELADTMAACVHRGIALKCTAGLHHAIRHIDPATGFEHHGFLNVLLAASALADGESVIIAEGHLEAGYAAGVAAAVRALTPAQAEAARRVFTSFGTCSVVEPVDDLTALGLLPSKPPDSGLRAGT</sequence>
<dbReference type="Proteomes" id="UP000677082">
    <property type="component" value="Unassembled WGS sequence"/>
</dbReference>
<keyword evidence="2" id="KW-1185">Reference proteome</keyword>
<accession>A0A919W9Z5</accession>
<proteinExistence type="predicted"/>
<name>A0A919W9Z5_9ACTN</name>
<evidence type="ECO:0000313" key="2">
    <source>
        <dbReference type="Proteomes" id="UP000677082"/>
    </source>
</evidence>
<gene>
    <name evidence="1" type="ORF">Ato02nite_081130</name>
</gene>
<dbReference type="RefSeq" id="WP_213012005.1">
    <property type="nucleotide sequence ID" value="NZ_BOQN01000116.1"/>
</dbReference>
<reference evidence="1 2" key="1">
    <citation type="submission" date="2021-03" db="EMBL/GenBank/DDBJ databases">
        <title>Whole genome shotgun sequence of Actinoplanes toevensis NBRC 105298.</title>
        <authorList>
            <person name="Komaki H."/>
            <person name="Tamura T."/>
        </authorList>
    </citation>
    <scope>NUCLEOTIDE SEQUENCE [LARGE SCALE GENOMIC DNA]</scope>
    <source>
        <strain evidence="1 2">NBRC 105298</strain>
    </source>
</reference>
<dbReference type="AlphaFoldDB" id="A0A919W9Z5"/>
<protein>
    <submittedName>
        <fullName evidence="1">Uncharacterized protein</fullName>
    </submittedName>
</protein>
<evidence type="ECO:0000313" key="1">
    <source>
        <dbReference type="EMBL" id="GIM96320.1"/>
    </source>
</evidence>